<dbReference type="GO" id="GO:0006313">
    <property type="term" value="P:DNA transposition"/>
    <property type="evidence" value="ECO:0007669"/>
    <property type="project" value="InterPro"/>
</dbReference>
<dbReference type="AlphaFoldDB" id="A0A1F7XLZ1"/>
<evidence type="ECO:0000313" key="2">
    <source>
        <dbReference type="EMBL" id="OGM16006.1"/>
    </source>
</evidence>
<dbReference type="InterPro" id="IPR036515">
    <property type="entry name" value="Transposase_17_sf"/>
</dbReference>
<dbReference type="PANTHER" id="PTHR34322:SF2">
    <property type="entry name" value="TRANSPOSASE IS200-LIKE DOMAIN-CONTAINING PROTEIN"/>
    <property type="match status" value="1"/>
</dbReference>
<dbReference type="GO" id="GO:0003677">
    <property type="term" value="F:DNA binding"/>
    <property type="evidence" value="ECO:0007669"/>
    <property type="project" value="InterPro"/>
</dbReference>
<proteinExistence type="predicted"/>
<gene>
    <name evidence="2" type="ORF">A2V97_04545</name>
</gene>
<dbReference type="Gene3D" id="3.30.70.1290">
    <property type="entry name" value="Transposase IS200-like"/>
    <property type="match status" value="1"/>
</dbReference>
<dbReference type="GO" id="GO:0004803">
    <property type="term" value="F:transposase activity"/>
    <property type="evidence" value="ECO:0007669"/>
    <property type="project" value="InterPro"/>
</dbReference>
<comment type="caution">
    <text evidence="2">The sequence shown here is derived from an EMBL/GenBank/DDBJ whole genome shotgun (WGS) entry which is preliminary data.</text>
</comment>
<sequence length="236" mass="27796">MPGKNTRKNYVSNSYYHIYNRGVEKRVIFCDTQDSGVFLSYLKTYLLPKNEKSIQQKIAALSTTWREKDRLIKELRLNNFYQEITLHCYCLMPNHFHLLLSQKSRGAIDEFMNSINTRYVMYFNRKYQRVGPLYQGVYKAVLVDNDEQLLHLSAYIHRNPIGAKRQTLHVHQGEALWTLNSCPSSLPEYLRLRTTKWLYTKNILTFFSKTNKNLSYEKFVLGSITKNSSITELAID</sequence>
<dbReference type="InterPro" id="IPR002686">
    <property type="entry name" value="Transposase_17"/>
</dbReference>
<feature type="domain" description="Transposase IS200-like" evidence="1">
    <location>
        <begin position="11"/>
        <end position="159"/>
    </location>
</feature>
<dbReference type="SUPFAM" id="SSF143422">
    <property type="entry name" value="Transposase IS200-like"/>
    <property type="match status" value="1"/>
</dbReference>
<protein>
    <recommendedName>
        <fullName evidence="1">Transposase IS200-like domain-containing protein</fullName>
    </recommendedName>
</protein>
<name>A0A1F7XLZ1_9BACT</name>
<dbReference type="PANTHER" id="PTHR34322">
    <property type="entry name" value="TRANSPOSASE, Y1_TNP DOMAIN-CONTAINING"/>
    <property type="match status" value="1"/>
</dbReference>
<evidence type="ECO:0000259" key="1">
    <source>
        <dbReference type="SMART" id="SM01321"/>
    </source>
</evidence>
<dbReference type="SMART" id="SM01321">
    <property type="entry name" value="Y1_Tnp"/>
    <property type="match status" value="1"/>
</dbReference>
<dbReference type="Pfam" id="PF01797">
    <property type="entry name" value="Y1_Tnp"/>
    <property type="match status" value="1"/>
</dbReference>
<dbReference type="Proteomes" id="UP000177382">
    <property type="component" value="Unassembled WGS sequence"/>
</dbReference>
<dbReference type="EMBL" id="MGFX01000001">
    <property type="protein sequence ID" value="OGM16006.1"/>
    <property type="molecule type" value="Genomic_DNA"/>
</dbReference>
<dbReference type="STRING" id="1802485.A2V97_04545"/>
<evidence type="ECO:0000313" key="3">
    <source>
        <dbReference type="Proteomes" id="UP000177382"/>
    </source>
</evidence>
<organism evidence="2 3">
    <name type="scientific">Candidatus Woesebacteria bacterium RBG_16_42_24</name>
    <dbReference type="NCBI Taxonomy" id="1802485"/>
    <lineage>
        <taxon>Bacteria</taxon>
        <taxon>Candidatus Woeseibacteriota</taxon>
    </lineage>
</organism>
<accession>A0A1F7XLZ1</accession>
<reference evidence="2 3" key="1">
    <citation type="journal article" date="2016" name="Nat. Commun.">
        <title>Thousands of microbial genomes shed light on interconnected biogeochemical processes in an aquifer system.</title>
        <authorList>
            <person name="Anantharaman K."/>
            <person name="Brown C.T."/>
            <person name="Hug L.A."/>
            <person name="Sharon I."/>
            <person name="Castelle C.J."/>
            <person name="Probst A.J."/>
            <person name="Thomas B.C."/>
            <person name="Singh A."/>
            <person name="Wilkins M.J."/>
            <person name="Karaoz U."/>
            <person name="Brodie E.L."/>
            <person name="Williams K.H."/>
            <person name="Hubbard S.S."/>
            <person name="Banfield J.F."/>
        </authorList>
    </citation>
    <scope>NUCLEOTIDE SEQUENCE [LARGE SCALE GENOMIC DNA]</scope>
</reference>